<dbReference type="NCBIfam" id="NF009198">
    <property type="entry name" value="PRK12546.1"/>
    <property type="match status" value="1"/>
</dbReference>
<keyword evidence="3 6" id="KW-0731">Sigma factor</keyword>
<evidence type="ECO:0000259" key="8">
    <source>
        <dbReference type="Pfam" id="PF08281"/>
    </source>
</evidence>
<dbReference type="InterPro" id="IPR039425">
    <property type="entry name" value="RNA_pol_sigma-70-like"/>
</dbReference>
<dbReference type="NCBIfam" id="NF009199">
    <property type="entry name" value="PRK12547.1"/>
    <property type="match status" value="1"/>
</dbReference>
<dbReference type="SUPFAM" id="SSF88946">
    <property type="entry name" value="Sigma2 domain of RNA polymerase sigma factors"/>
    <property type="match status" value="1"/>
</dbReference>
<feature type="domain" description="RNA polymerase sigma-70 region 2" evidence="7">
    <location>
        <begin position="22"/>
        <end position="85"/>
    </location>
</feature>
<dbReference type="InterPro" id="IPR013249">
    <property type="entry name" value="RNA_pol_sigma70_r4_t2"/>
</dbReference>
<comment type="similarity">
    <text evidence="1 6">Belongs to the sigma-70 factor family. ECF subfamily.</text>
</comment>
<dbReference type="InterPro" id="IPR013325">
    <property type="entry name" value="RNA_pol_sigma_r2"/>
</dbReference>
<keyword evidence="4 6" id="KW-0238">DNA-binding</keyword>
<evidence type="ECO:0000256" key="1">
    <source>
        <dbReference type="ARBA" id="ARBA00010641"/>
    </source>
</evidence>
<evidence type="ECO:0000259" key="7">
    <source>
        <dbReference type="Pfam" id="PF04542"/>
    </source>
</evidence>
<evidence type="ECO:0000256" key="4">
    <source>
        <dbReference type="ARBA" id="ARBA00023125"/>
    </source>
</evidence>
<dbReference type="OrthoDB" id="9803470at2"/>
<accession>A0A1H3J5Q3</accession>
<dbReference type="InterPro" id="IPR007627">
    <property type="entry name" value="RNA_pol_sigma70_r2"/>
</dbReference>
<gene>
    <name evidence="9" type="ORF">SAMN05444340_10637</name>
</gene>
<dbReference type="Gene3D" id="1.10.10.10">
    <property type="entry name" value="Winged helix-like DNA-binding domain superfamily/Winged helix DNA-binding domain"/>
    <property type="match status" value="1"/>
</dbReference>
<dbReference type="PROSITE" id="PS01063">
    <property type="entry name" value="SIGMA70_ECF"/>
    <property type="match status" value="1"/>
</dbReference>
<reference evidence="9 10" key="1">
    <citation type="submission" date="2016-10" db="EMBL/GenBank/DDBJ databases">
        <authorList>
            <person name="de Groot N.N."/>
        </authorList>
    </citation>
    <scope>NUCLEOTIDE SEQUENCE [LARGE SCALE GENOMIC DNA]</scope>
    <source>
        <strain evidence="9 10">DSM 26880</strain>
    </source>
</reference>
<sequence length="193" mass="21657">MKHERAGDDAGSMDPREEIVLHLKSMRAFAMSLTRDLARADDLVQETVVKAWSNIDKFERGTNMRAWLFTILRNTFYSERRKAQREYSDSDGEMARMIAQKPAHDGHLALNDFRKAFDALPADQREALVLVGAQGFSYEEAAEMCGCAIGTIKSRASRGRAQLAVAMGFEKNEELELTDAATVAVLARNPRSW</sequence>
<keyword evidence="2 6" id="KW-0805">Transcription regulation</keyword>
<dbReference type="GO" id="GO:0016987">
    <property type="term" value="F:sigma factor activity"/>
    <property type="evidence" value="ECO:0007669"/>
    <property type="project" value="UniProtKB-KW"/>
</dbReference>
<dbReference type="STRING" id="321339.SAMN05444340_10637"/>
<keyword evidence="10" id="KW-1185">Reference proteome</keyword>
<organism evidence="9 10">
    <name type="scientific">Citreimonas salinaria</name>
    <dbReference type="NCBI Taxonomy" id="321339"/>
    <lineage>
        <taxon>Bacteria</taxon>
        <taxon>Pseudomonadati</taxon>
        <taxon>Pseudomonadota</taxon>
        <taxon>Alphaproteobacteria</taxon>
        <taxon>Rhodobacterales</taxon>
        <taxon>Roseobacteraceae</taxon>
        <taxon>Citreimonas</taxon>
    </lineage>
</organism>
<proteinExistence type="inferred from homology"/>
<dbReference type="NCBIfam" id="TIGR02937">
    <property type="entry name" value="sigma70-ECF"/>
    <property type="match status" value="1"/>
</dbReference>
<protein>
    <recommendedName>
        <fullName evidence="6">RNA polymerase sigma factor</fullName>
    </recommendedName>
</protein>
<evidence type="ECO:0000256" key="3">
    <source>
        <dbReference type="ARBA" id="ARBA00023082"/>
    </source>
</evidence>
<keyword evidence="5 6" id="KW-0804">Transcription</keyword>
<dbReference type="GO" id="GO:0006352">
    <property type="term" value="P:DNA-templated transcription initiation"/>
    <property type="evidence" value="ECO:0007669"/>
    <property type="project" value="InterPro"/>
</dbReference>
<dbReference type="InterPro" id="IPR036388">
    <property type="entry name" value="WH-like_DNA-bd_sf"/>
</dbReference>
<dbReference type="PANTHER" id="PTHR43133:SF25">
    <property type="entry name" value="RNA POLYMERASE SIGMA FACTOR RFAY-RELATED"/>
    <property type="match status" value="1"/>
</dbReference>
<dbReference type="RefSeq" id="WP_089882595.1">
    <property type="nucleotide sequence ID" value="NZ_FNPF01000006.1"/>
</dbReference>
<dbReference type="Pfam" id="PF04542">
    <property type="entry name" value="Sigma70_r2"/>
    <property type="match status" value="1"/>
</dbReference>
<feature type="domain" description="RNA polymerase sigma factor 70 region 4 type 2" evidence="8">
    <location>
        <begin position="112"/>
        <end position="163"/>
    </location>
</feature>
<evidence type="ECO:0000313" key="10">
    <source>
        <dbReference type="Proteomes" id="UP000199286"/>
    </source>
</evidence>
<dbReference type="GO" id="GO:0003677">
    <property type="term" value="F:DNA binding"/>
    <property type="evidence" value="ECO:0007669"/>
    <property type="project" value="UniProtKB-KW"/>
</dbReference>
<dbReference type="Pfam" id="PF08281">
    <property type="entry name" value="Sigma70_r4_2"/>
    <property type="match status" value="1"/>
</dbReference>
<dbReference type="Proteomes" id="UP000199286">
    <property type="component" value="Unassembled WGS sequence"/>
</dbReference>
<dbReference type="CDD" id="cd06171">
    <property type="entry name" value="Sigma70_r4"/>
    <property type="match status" value="1"/>
</dbReference>
<evidence type="ECO:0000256" key="6">
    <source>
        <dbReference type="RuleBase" id="RU000716"/>
    </source>
</evidence>
<dbReference type="Gene3D" id="1.10.1740.10">
    <property type="match status" value="1"/>
</dbReference>
<evidence type="ECO:0000256" key="2">
    <source>
        <dbReference type="ARBA" id="ARBA00023015"/>
    </source>
</evidence>
<dbReference type="InterPro" id="IPR000838">
    <property type="entry name" value="RNA_pol_sigma70_ECF_CS"/>
</dbReference>
<name>A0A1H3J5Q3_9RHOB</name>
<evidence type="ECO:0000256" key="5">
    <source>
        <dbReference type="ARBA" id="ARBA00023163"/>
    </source>
</evidence>
<dbReference type="PANTHER" id="PTHR43133">
    <property type="entry name" value="RNA POLYMERASE ECF-TYPE SIGMA FACTO"/>
    <property type="match status" value="1"/>
</dbReference>
<dbReference type="SUPFAM" id="SSF88659">
    <property type="entry name" value="Sigma3 and sigma4 domains of RNA polymerase sigma factors"/>
    <property type="match status" value="1"/>
</dbReference>
<evidence type="ECO:0000313" key="9">
    <source>
        <dbReference type="EMBL" id="SDY34514.1"/>
    </source>
</evidence>
<dbReference type="InterPro" id="IPR013324">
    <property type="entry name" value="RNA_pol_sigma_r3/r4-like"/>
</dbReference>
<dbReference type="InterPro" id="IPR014284">
    <property type="entry name" value="RNA_pol_sigma-70_dom"/>
</dbReference>
<dbReference type="AlphaFoldDB" id="A0A1H3J5Q3"/>
<dbReference type="EMBL" id="FNPF01000006">
    <property type="protein sequence ID" value="SDY34514.1"/>
    <property type="molecule type" value="Genomic_DNA"/>
</dbReference>